<evidence type="ECO:0000313" key="2">
    <source>
        <dbReference type="EMBL" id="NKX52679.1"/>
    </source>
</evidence>
<feature type="domain" description="NAD(P)-binding" evidence="1">
    <location>
        <begin position="5"/>
        <end position="151"/>
    </location>
</feature>
<protein>
    <submittedName>
        <fullName evidence="2">NAD(P)H-binding protein</fullName>
    </submittedName>
</protein>
<name>A0ABX1JV90_9MICC</name>
<dbReference type="Proteomes" id="UP000523795">
    <property type="component" value="Unassembled WGS sequence"/>
</dbReference>
<sequence length="163" mass="16930">VPARAGELADQQLFREVADSHDAVVIAVPPSRTGGSHAEHTGTHQGIVDMQPAARLLVVGGAGALRAGAGLLHESPSFPQAFKAEAVTMAKVLSIYQQGSGAIDWTMLAPPPLIAPGERTGRYVTGTDPPVGTAIPTQDFAVAALDELERPRHRGARFTVAAV</sequence>
<dbReference type="InterPro" id="IPR036291">
    <property type="entry name" value="NAD(P)-bd_dom_sf"/>
</dbReference>
<dbReference type="InterPro" id="IPR016040">
    <property type="entry name" value="NAD(P)-bd_dom"/>
</dbReference>
<dbReference type="Gene3D" id="3.40.50.720">
    <property type="entry name" value="NAD(P)-binding Rossmann-like Domain"/>
    <property type="match status" value="1"/>
</dbReference>
<dbReference type="Pfam" id="PF13460">
    <property type="entry name" value="NAD_binding_10"/>
    <property type="match status" value="1"/>
</dbReference>
<reference evidence="2 3" key="1">
    <citation type="submission" date="2020-04" db="EMBL/GenBank/DDBJ databases">
        <authorList>
            <person name="Liu S."/>
        </authorList>
    </citation>
    <scope>NUCLEOTIDE SEQUENCE [LARGE SCALE GENOMIC DNA]</scope>
    <source>
        <strain evidence="2 3">CGMCC 1.15091</strain>
    </source>
</reference>
<accession>A0ABX1JV90</accession>
<dbReference type="EMBL" id="JAAZSR010000662">
    <property type="protein sequence ID" value="NKX52679.1"/>
    <property type="molecule type" value="Genomic_DNA"/>
</dbReference>
<gene>
    <name evidence="2" type="ORF">HER39_19300</name>
</gene>
<comment type="caution">
    <text evidence="2">The sequence shown here is derived from an EMBL/GenBank/DDBJ whole genome shotgun (WGS) entry which is preliminary data.</text>
</comment>
<feature type="non-terminal residue" evidence="2">
    <location>
        <position position="1"/>
    </location>
</feature>
<dbReference type="SUPFAM" id="SSF51735">
    <property type="entry name" value="NAD(P)-binding Rossmann-fold domains"/>
    <property type="match status" value="1"/>
</dbReference>
<proteinExistence type="predicted"/>
<evidence type="ECO:0000313" key="3">
    <source>
        <dbReference type="Proteomes" id="UP000523795"/>
    </source>
</evidence>
<evidence type="ECO:0000259" key="1">
    <source>
        <dbReference type="Pfam" id="PF13460"/>
    </source>
</evidence>
<keyword evidence="3" id="KW-1185">Reference proteome</keyword>
<organism evidence="2 3">
    <name type="scientific">Arthrobacter deserti</name>
    <dbReference type="NCBI Taxonomy" id="1742687"/>
    <lineage>
        <taxon>Bacteria</taxon>
        <taxon>Bacillati</taxon>
        <taxon>Actinomycetota</taxon>
        <taxon>Actinomycetes</taxon>
        <taxon>Micrococcales</taxon>
        <taxon>Micrococcaceae</taxon>
        <taxon>Arthrobacter</taxon>
    </lineage>
</organism>